<dbReference type="InterPro" id="IPR000515">
    <property type="entry name" value="MetI-like"/>
</dbReference>
<dbReference type="AlphaFoldDB" id="A0A327YFN2"/>
<dbReference type="GO" id="GO:0055085">
    <property type="term" value="P:transmembrane transport"/>
    <property type="evidence" value="ECO:0007669"/>
    <property type="project" value="InterPro"/>
</dbReference>
<dbReference type="Pfam" id="PF00528">
    <property type="entry name" value="BPD_transp_1"/>
    <property type="match status" value="1"/>
</dbReference>
<keyword evidence="9" id="KW-1185">Reference proteome</keyword>
<dbReference type="GO" id="GO:0031460">
    <property type="term" value="P:glycine betaine transport"/>
    <property type="evidence" value="ECO:0007669"/>
    <property type="project" value="TreeGrafter"/>
</dbReference>
<dbReference type="Proteomes" id="UP000249165">
    <property type="component" value="Unassembled WGS sequence"/>
</dbReference>
<evidence type="ECO:0000256" key="6">
    <source>
        <dbReference type="RuleBase" id="RU363032"/>
    </source>
</evidence>
<evidence type="ECO:0000259" key="7">
    <source>
        <dbReference type="PROSITE" id="PS50928"/>
    </source>
</evidence>
<feature type="transmembrane region" description="Helical" evidence="6">
    <location>
        <begin position="172"/>
        <end position="194"/>
    </location>
</feature>
<dbReference type="GO" id="GO:0005886">
    <property type="term" value="C:plasma membrane"/>
    <property type="evidence" value="ECO:0007669"/>
    <property type="project" value="UniProtKB-SubCell"/>
</dbReference>
<feature type="transmembrane region" description="Helical" evidence="6">
    <location>
        <begin position="104"/>
        <end position="122"/>
    </location>
</feature>
<dbReference type="RefSeq" id="WP_211315391.1">
    <property type="nucleotide sequence ID" value="NZ_LIGK01000008.1"/>
</dbReference>
<accession>A0A327YFN2</accession>
<protein>
    <submittedName>
        <fullName evidence="8">Osmoprotectant transport system permease protein</fullName>
    </submittedName>
</protein>
<feature type="domain" description="ABC transmembrane type-1" evidence="7">
    <location>
        <begin position="171"/>
        <end position="366"/>
    </location>
</feature>
<feature type="transmembrane region" description="Helical" evidence="6">
    <location>
        <begin position="241"/>
        <end position="262"/>
    </location>
</feature>
<keyword evidence="5 6" id="KW-0472">Membrane</keyword>
<keyword evidence="2 6" id="KW-0813">Transport</keyword>
<evidence type="ECO:0000256" key="1">
    <source>
        <dbReference type="ARBA" id="ARBA00004651"/>
    </source>
</evidence>
<keyword evidence="3 6" id="KW-0812">Transmembrane</keyword>
<feature type="transmembrane region" description="Helical" evidence="6">
    <location>
        <begin position="34"/>
        <end position="60"/>
    </location>
</feature>
<feature type="transmembrane region" description="Helical" evidence="6">
    <location>
        <begin position="134"/>
        <end position="152"/>
    </location>
</feature>
<organism evidence="8 9">
    <name type="scientific">Salipiger aestuarii</name>
    <dbReference type="NCBI Taxonomy" id="568098"/>
    <lineage>
        <taxon>Bacteria</taxon>
        <taxon>Pseudomonadati</taxon>
        <taxon>Pseudomonadota</taxon>
        <taxon>Alphaproteobacteria</taxon>
        <taxon>Rhodobacterales</taxon>
        <taxon>Roseobacteraceae</taxon>
        <taxon>Salipiger</taxon>
    </lineage>
</organism>
<name>A0A327YFN2_9RHOB</name>
<dbReference type="PANTHER" id="PTHR30177:SF30">
    <property type="entry name" value="GLYCINE BETAINE UPTAKE SYSTEM PERMEASE PROTEIN YEHY"/>
    <property type="match status" value="1"/>
</dbReference>
<dbReference type="InterPro" id="IPR051204">
    <property type="entry name" value="ABC_transp_perm/SBD"/>
</dbReference>
<sequence length="379" mass="37964">MSAPGVAFALTGLALLLAPFMTLAANRIVAGEGVAPWAVAPMAAGLPGLLAIGVGLMLGLVRALPRLRLGGAVLGLAGAVWLLAAGGPSLLEGADQYARVSPGAGFWGLLAVFVLLMADALAQLNPGPAARAGLLGLGLGGLAILLGSGALADLSVAQEFAGRSDAFVAATLRHLALAFGSLATAALIGFPLGLLCHRRAGLRGAILPLLSFLQTVPSLAMFGIMIPLLSWLAATLPAARAIGIAGIGFAPAFIALVLYSLLPVVGNTVAGLASVPPPANEAARGMGMTPPQRLYRVELPLGLPILLTGLRIVLVQNIGLAVIAGLIGGGGYGSFVFQGLNQTATDLILLGALPTVLLAMVAAIVMDILVDLSRPKGRA</sequence>
<dbReference type="CDD" id="cd06261">
    <property type="entry name" value="TM_PBP2"/>
    <property type="match status" value="1"/>
</dbReference>
<evidence type="ECO:0000256" key="3">
    <source>
        <dbReference type="ARBA" id="ARBA00022692"/>
    </source>
</evidence>
<reference evidence="8 9" key="1">
    <citation type="submission" date="2018-06" db="EMBL/GenBank/DDBJ databases">
        <title>Genomic Encyclopedia of Archaeal and Bacterial Type Strains, Phase II (KMG-II): from individual species to whole genera.</title>
        <authorList>
            <person name="Goeker M."/>
        </authorList>
    </citation>
    <scope>NUCLEOTIDE SEQUENCE [LARGE SCALE GENOMIC DNA]</scope>
    <source>
        <strain evidence="8 9">DSM 22011</strain>
    </source>
</reference>
<feature type="transmembrane region" description="Helical" evidence="6">
    <location>
        <begin position="347"/>
        <end position="370"/>
    </location>
</feature>
<feature type="transmembrane region" description="Helical" evidence="6">
    <location>
        <begin position="206"/>
        <end position="229"/>
    </location>
</feature>
<comment type="subcellular location">
    <subcellularLocation>
        <location evidence="1 6">Cell membrane</location>
        <topology evidence="1 6">Multi-pass membrane protein</topology>
    </subcellularLocation>
</comment>
<comment type="similarity">
    <text evidence="6">Belongs to the binding-protein-dependent transport system permease family.</text>
</comment>
<evidence type="ECO:0000313" key="9">
    <source>
        <dbReference type="Proteomes" id="UP000249165"/>
    </source>
</evidence>
<feature type="transmembrane region" description="Helical" evidence="6">
    <location>
        <begin position="301"/>
        <end position="327"/>
    </location>
</feature>
<gene>
    <name evidence="8" type="ORF">ATI53_100856</name>
</gene>
<feature type="transmembrane region" description="Helical" evidence="6">
    <location>
        <begin position="67"/>
        <end position="84"/>
    </location>
</feature>
<dbReference type="PROSITE" id="PS50928">
    <property type="entry name" value="ABC_TM1"/>
    <property type="match status" value="1"/>
</dbReference>
<evidence type="ECO:0000256" key="4">
    <source>
        <dbReference type="ARBA" id="ARBA00022989"/>
    </source>
</evidence>
<dbReference type="PANTHER" id="PTHR30177">
    <property type="entry name" value="GLYCINE BETAINE/L-PROLINE TRANSPORT SYSTEM PERMEASE PROTEIN PROW"/>
    <property type="match status" value="1"/>
</dbReference>
<dbReference type="InterPro" id="IPR035906">
    <property type="entry name" value="MetI-like_sf"/>
</dbReference>
<comment type="caution">
    <text evidence="8">The sequence shown here is derived from an EMBL/GenBank/DDBJ whole genome shotgun (WGS) entry which is preliminary data.</text>
</comment>
<evidence type="ECO:0000256" key="2">
    <source>
        <dbReference type="ARBA" id="ARBA00022448"/>
    </source>
</evidence>
<keyword evidence="4 6" id="KW-1133">Transmembrane helix</keyword>
<dbReference type="EMBL" id="QLMG01000008">
    <property type="protein sequence ID" value="RAK19674.1"/>
    <property type="molecule type" value="Genomic_DNA"/>
</dbReference>
<evidence type="ECO:0000313" key="8">
    <source>
        <dbReference type="EMBL" id="RAK19674.1"/>
    </source>
</evidence>
<dbReference type="SUPFAM" id="SSF161098">
    <property type="entry name" value="MetI-like"/>
    <property type="match status" value="1"/>
</dbReference>
<dbReference type="Gene3D" id="1.10.3720.10">
    <property type="entry name" value="MetI-like"/>
    <property type="match status" value="1"/>
</dbReference>
<proteinExistence type="inferred from homology"/>
<evidence type="ECO:0000256" key="5">
    <source>
        <dbReference type="ARBA" id="ARBA00023136"/>
    </source>
</evidence>